<dbReference type="GO" id="GO:0005634">
    <property type="term" value="C:nucleus"/>
    <property type="evidence" value="ECO:0007669"/>
    <property type="project" value="UniProtKB-SubCell"/>
</dbReference>
<keyword evidence="9" id="KW-1185">Reference proteome</keyword>
<evidence type="ECO:0000256" key="1">
    <source>
        <dbReference type="ARBA" id="ARBA00004123"/>
    </source>
</evidence>
<dbReference type="SUPFAM" id="SSF55455">
    <property type="entry name" value="SRF-like"/>
    <property type="match status" value="1"/>
</dbReference>
<feature type="domain" description="MADS-box" evidence="7">
    <location>
        <begin position="6"/>
        <end position="66"/>
    </location>
</feature>
<feature type="coiled-coil region" evidence="6">
    <location>
        <begin position="109"/>
        <end position="136"/>
    </location>
</feature>
<dbReference type="GO" id="GO:0046983">
    <property type="term" value="F:protein dimerization activity"/>
    <property type="evidence" value="ECO:0007669"/>
    <property type="project" value="InterPro"/>
</dbReference>
<keyword evidence="6" id="KW-0175">Coiled coil</keyword>
<evidence type="ECO:0000313" key="8">
    <source>
        <dbReference type="EMBL" id="PON54980.1"/>
    </source>
</evidence>
<evidence type="ECO:0000313" key="9">
    <source>
        <dbReference type="Proteomes" id="UP000237000"/>
    </source>
</evidence>
<dbReference type="PRINTS" id="PR00404">
    <property type="entry name" value="MADSDOMAIN"/>
</dbReference>
<keyword evidence="3" id="KW-0238">DNA-binding</keyword>
<dbReference type="PANTHER" id="PTHR11945:SF776">
    <property type="entry name" value="AGAMOUS-LIKE 50-RELATED"/>
    <property type="match status" value="1"/>
</dbReference>
<accession>A0A2P5C1N8</accession>
<keyword evidence="4" id="KW-0804">Transcription</keyword>
<dbReference type="Gene3D" id="3.40.1810.10">
    <property type="entry name" value="Transcription factor, MADS-box"/>
    <property type="match status" value="1"/>
</dbReference>
<proteinExistence type="predicted"/>
<evidence type="ECO:0000256" key="4">
    <source>
        <dbReference type="ARBA" id="ARBA00023163"/>
    </source>
</evidence>
<evidence type="ECO:0000256" key="3">
    <source>
        <dbReference type="ARBA" id="ARBA00023125"/>
    </source>
</evidence>
<dbReference type="Proteomes" id="UP000237000">
    <property type="component" value="Unassembled WGS sequence"/>
</dbReference>
<evidence type="ECO:0000256" key="5">
    <source>
        <dbReference type="ARBA" id="ARBA00023242"/>
    </source>
</evidence>
<dbReference type="STRING" id="63057.A0A2P5C1N8"/>
<keyword evidence="2" id="KW-0805">Transcription regulation</keyword>
<dbReference type="InterPro" id="IPR002100">
    <property type="entry name" value="TF_MADSbox"/>
</dbReference>
<name>A0A2P5C1N8_TREOI</name>
<dbReference type="InterPro" id="IPR036879">
    <property type="entry name" value="TF_MADSbox_sf"/>
</dbReference>
<dbReference type="GO" id="GO:0000978">
    <property type="term" value="F:RNA polymerase II cis-regulatory region sequence-specific DNA binding"/>
    <property type="evidence" value="ECO:0007669"/>
    <property type="project" value="TreeGrafter"/>
</dbReference>
<keyword evidence="5" id="KW-0539">Nucleus</keyword>
<comment type="caution">
    <text evidence="8">The sequence shown here is derived from an EMBL/GenBank/DDBJ whole genome shotgun (WGS) entry which is preliminary data.</text>
</comment>
<evidence type="ECO:0000256" key="2">
    <source>
        <dbReference type="ARBA" id="ARBA00023015"/>
    </source>
</evidence>
<evidence type="ECO:0000256" key="6">
    <source>
        <dbReference type="SAM" id="Coils"/>
    </source>
</evidence>
<dbReference type="PROSITE" id="PS50066">
    <property type="entry name" value="MADS_BOX_2"/>
    <property type="match status" value="1"/>
</dbReference>
<dbReference type="PANTHER" id="PTHR11945">
    <property type="entry name" value="MADS BOX PROTEIN"/>
    <property type="match status" value="1"/>
</dbReference>
<organism evidence="8 9">
    <name type="scientific">Trema orientale</name>
    <name type="common">Charcoal tree</name>
    <name type="synonym">Celtis orientalis</name>
    <dbReference type="NCBI Taxonomy" id="63057"/>
    <lineage>
        <taxon>Eukaryota</taxon>
        <taxon>Viridiplantae</taxon>
        <taxon>Streptophyta</taxon>
        <taxon>Embryophyta</taxon>
        <taxon>Tracheophyta</taxon>
        <taxon>Spermatophyta</taxon>
        <taxon>Magnoliopsida</taxon>
        <taxon>eudicotyledons</taxon>
        <taxon>Gunneridae</taxon>
        <taxon>Pentapetalae</taxon>
        <taxon>rosids</taxon>
        <taxon>fabids</taxon>
        <taxon>Rosales</taxon>
        <taxon>Cannabaceae</taxon>
        <taxon>Trema</taxon>
    </lineage>
</organism>
<gene>
    <name evidence="8" type="primary">TorMADS15</name>
    <name evidence="8" type="ORF">TorRG33x02_300990</name>
</gene>
<reference evidence="9" key="1">
    <citation type="submission" date="2016-06" db="EMBL/GenBank/DDBJ databases">
        <title>Parallel loss of symbiosis genes in relatives of nitrogen-fixing non-legume Parasponia.</title>
        <authorList>
            <person name="Van Velzen R."/>
            <person name="Holmer R."/>
            <person name="Bu F."/>
            <person name="Rutten L."/>
            <person name="Van Zeijl A."/>
            <person name="Liu W."/>
            <person name="Santuari L."/>
            <person name="Cao Q."/>
            <person name="Sharma T."/>
            <person name="Shen D."/>
            <person name="Roswanjaya Y."/>
            <person name="Wardhani T."/>
            <person name="Kalhor M.S."/>
            <person name="Jansen J."/>
            <person name="Van den Hoogen J."/>
            <person name="Gungor B."/>
            <person name="Hartog M."/>
            <person name="Hontelez J."/>
            <person name="Verver J."/>
            <person name="Yang W.-C."/>
            <person name="Schijlen E."/>
            <person name="Repin R."/>
            <person name="Schilthuizen M."/>
            <person name="Schranz E."/>
            <person name="Heidstra R."/>
            <person name="Miyata K."/>
            <person name="Fedorova E."/>
            <person name="Kohlen W."/>
            <person name="Bisseling T."/>
            <person name="Smit S."/>
            <person name="Geurts R."/>
        </authorList>
    </citation>
    <scope>NUCLEOTIDE SEQUENCE [LARGE SCALE GENOMIC DNA]</scope>
    <source>
        <strain evidence="9">cv. RG33-2</strain>
    </source>
</reference>
<dbReference type="SMART" id="SM00432">
    <property type="entry name" value="MADS"/>
    <property type="match status" value="1"/>
</dbReference>
<dbReference type="GO" id="GO:0000981">
    <property type="term" value="F:DNA-binding transcription factor activity, RNA polymerase II-specific"/>
    <property type="evidence" value="ECO:0007669"/>
    <property type="project" value="TreeGrafter"/>
</dbReference>
<dbReference type="OrthoDB" id="1160742at2759"/>
<evidence type="ECO:0000259" key="7">
    <source>
        <dbReference type="PROSITE" id="PS50066"/>
    </source>
</evidence>
<sequence>MVKVTKGRQKVEIKRINEENKRQVTFSKRKLGLFNKAAELNILTGAEVVAIVFSQHQKIYSFVSPGSDYLIKSYRNWGTAPNNDIINYAPQDQHIDHHHHHHHGLGHGYHNLEAEVNFLEEKNKLALKNRIDMEANGEREGFWWNRPHENMDFEEAKRFRDALLGFNEMVEKKVKEMTMMTKQPANNYFPSSNEAESEACFGQPWSRGGNNPTFVHGDMSGVKCFLP</sequence>
<dbReference type="InParanoid" id="A0A2P5C1N8"/>
<dbReference type="AlphaFoldDB" id="A0A2P5C1N8"/>
<protein>
    <submittedName>
        <fullName evidence="8">MADS-box transcription factor</fullName>
    </submittedName>
</protein>
<dbReference type="EMBL" id="JXTC01000425">
    <property type="protein sequence ID" value="PON54980.1"/>
    <property type="molecule type" value="Genomic_DNA"/>
</dbReference>
<comment type="subcellular location">
    <subcellularLocation>
        <location evidence="1">Nucleus</location>
    </subcellularLocation>
</comment>
<dbReference type="Pfam" id="PF00319">
    <property type="entry name" value="SRF-TF"/>
    <property type="match status" value="1"/>
</dbReference>